<feature type="chain" id="PRO_5040391769" evidence="2">
    <location>
        <begin position="17"/>
        <end position="538"/>
    </location>
</feature>
<proteinExistence type="predicted"/>
<feature type="signal peptide" evidence="2">
    <location>
        <begin position="1"/>
        <end position="16"/>
    </location>
</feature>
<dbReference type="OrthoDB" id="4733706at2759"/>
<name>A0A9P8V7Z8_9PEZI</name>
<evidence type="ECO:0000313" key="3">
    <source>
        <dbReference type="EMBL" id="KAH6683655.1"/>
    </source>
</evidence>
<keyword evidence="4" id="KW-1185">Reference proteome</keyword>
<evidence type="ECO:0000313" key="4">
    <source>
        <dbReference type="Proteomes" id="UP000770015"/>
    </source>
</evidence>
<gene>
    <name evidence="3" type="ORF">F5X68DRAFT_263050</name>
</gene>
<evidence type="ECO:0000256" key="1">
    <source>
        <dbReference type="SAM" id="Phobius"/>
    </source>
</evidence>
<keyword evidence="2" id="KW-0732">Signal</keyword>
<reference evidence="3" key="1">
    <citation type="journal article" date="2021" name="Nat. Commun.">
        <title>Genetic determinants of endophytism in the Arabidopsis root mycobiome.</title>
        <authorList>
            <person name="Mesny F."/>
            <person name="Miyauchi S."/>
            <person name="Thiergart T."/>
            <person name="Pickel B."/>
            <person name="Atanasova L."/>
            <person name="Karlsson M."/>
            <person name="Huettel B."/>
            <person name="Barry K.W."/>
            <person name="Haridas S."/>
            <person name="Chen C."/>
            <person name="Bauer D."/>
            <person name="Andreopoulos W."/>
            <person name="Pangilinan J."/>
            <person name="LaButti K."/>
            <person name="Riley R."/>
            <person name="Lipzen A."/>
            <person name="Clum A."/>
            <person name="Drula E."/>
            <person name="Henrissat B."/>
            <person name="Kohler A."/>
            <person name="Grigoriev I.V."/>
            <person name="Martin F.M."/>
            <person name="Hacquard S."/>
        </authorList>
    </citation>
    <scope>NUCLEOTIDE SEQUENCE</scope>
    <source>
        <strain evidence="3">MPI-SDFR-AT-0117</strain>
    </source>
</reference>
<evidence type="ECO:0000256" key="2">
    <source>
        <dbReference type="SAM" id="SignalP"/>
    </source>
</evidence>
<keyword evidence="1" id="KW-0472">Membrane</keyword>
<sequence length="538" mass="56338">MLLSLALLACATAAIAASADPGPGLAVRNAPGLTATETVDEVRRRLLRARDDNPVDQKVEIREHFSNVPLFRIGLEKTTETSTGEVTTDVGLEVLCNECYIIGTAVAGISLSMDPFDVGKALDNVTSQFGDILDNITDYAGDFVTGYGRSILDNLGDGIDASDFDVDKVDLPPLQLDLNIPVPEVEECRLRVGFETLDMYIDLRTTLVAAATYTIPIYRKGLAFNVSEVEIDVGFALDLVLSVEAAVVIGHGFHLRFDEGLFMELNLFADEVGILEHNGAQFEFLPVFIEAGGIVLTALLRASISAGINIETPLDMSIEAFGQNYSIPSAGGGVSVLLYADLAKLTTTISTEVGEDEGEDCAIGAIEEFEVALGAAAGASVYLYDRTWGPTAATHTPVFYTTLGRVCIAEEAAATPAVVLRQEEVVTTTTVTYTGVKCTSAGVLDCPASAQSVHKETAVETRAAGGQPGLSTVGFGGKALSLGATSGRPVSWVPPPPTAGVDEKVGQHDEQGVNMGLVIGLSVGLGVPALLAVLGGVL</sequence>
<dbReference type="Proteomes" id="UP000770015">
    <property type="component" value="Unassembled WGS sequence"/>
</dbReference>
<dbReference type="EMBL" id="JAGSXJ010000017">
    <property type="protein sequence ID" value="KAH6683655.1"/>
    <property type="molecule type" value="Genomic_DNA"/>
</dbReference>
<dbReference type="AlphaFoldDB" id="A0A9P8V7Z8"/>
<protein>
    <submittedName>
        <fullName evidence="3">Uncharacterized protein</fullName>
    </submittedName>
</protein>
<keyword evidence="1" id="KW-0812">Transmembrane</keyword>
<comment type="caution">
    <text evidence="3">The sequence shown here is derived from an EMBL/GenBank/DDBJ whole genome shotgun (WGS) entry which is preliminary data.</text>
</comment>
<organism evidence="3 4">
    <name type="scientific">Plectosphaerella plurivora</name>
    <dbReference type="NCBI Taxonomy" id="936078"/>
    <lineage>
        <taxon>Eukaryota</taxon>
        <taxon>Fungi</taxon>
        <taxon>Dikarya</taxon>
        <taxon>Ascomycota</taxon>
        <taxon>Pezizomycotina</taxon>
        <taxon>Sordariomycetes</taxon>
        <taxon>Hypocreomycetidae</taxon>
        <taxon>Glomerellales</taxon>
        <taxon>Plectosphaerellaceae</taxon>
        <taxon>Plectosphaerella</taxon>
    </lineage>
</organism>
<feature type="transmembrane region" description="Helical" evidence="1">
    <location>
        <begin position="515"/>
        <end position="537"/>
    </location>
</feature>
<keyword evidence="1" id="KW-1133">Transmembrane helix</keyword>
<accession>A0A9P8V7Z8</accession>